<protein>
    <submittedName>
        <fullName evidence="1">Uncharacterized protein</fullName>
    </submittedName>
</protein>
<dbReference type="PANTHER" id="PTHR35320:SF1">
    <property type="entry name" value="ATP-DEPENDENT CLP PROTEASE ATP-BINDING SUBUNIT"/>
    <property type="match status" value="1"/>
</dbReference>
<comment type="caution">
    <text evidence="1">The sequence shown here is derived from an EMBL/GenBank/DDBJ whole genome shotgun (WGS) entry which is preliminary data.</text>
</comment>
<dbReference type="PANTHER" id="PTHR35320">
    <property type="entry name" value="ATP-DEPENDENT CLP PROTEASE ATP-BINDING SUBUNIT"/>
    <property type="match status" value="1"/>
</dbReference>
<dbReference type="AlphaFoldDB" id="A0A2P7N258"/>
<dbReference type="Proteomes" id="UP000243002">
    <property type="component" value="Unassembled WGS sequence"/>
</dbReference>
<name>A0A2P7N258_9CYAN</name>
<accession>A0A2P7N258</accession>
<dbReference type="OrthoDB" id="556638at2"/>
<evidence type="ECO:0000313" key="2">
    <source>
        <dbReference type="Proteomes" id="UP000243002"/>
    </source>
</evidence>
<evidence type="ECO:0000313" key="1">
    <source>
        <dbReference type="EMBL" id="PSJ07565.1"/>
    </source>
</evidence>
<dbReference type="EMBL" id="PXXO01000001">
    <property type="protein sequence ID" value="PSJ07565.1"/>
    <property type="molecule type" value="Genomic_DNA"/>
</dbReference>
<gene>
    <name evidence="1" type="ORF">C7K55_01880</name>
</gene>
<organism evidence="1 2">
    <name type="scientific">Cyanobium usitatum str. Tous</name>
    <dbReference type="NCBI Taxonomy" id="2116684"/>
    <lineage>
        <taxon>Bacteria</taxon>
        <taxon>Bacillati</taxon>
        <taxon>Cyanobacteriota</taxon>
        <taxon>Cyanophyceae</taxon>
        <taxon>Synechococcales</taxon>
        <taxon>Prochlorococcaceae</taxon>
        <taxon>Cyanobium</taxon>
    </lineage>
</organism>
<proteinExistence type="predicted"/>
<keyword evidence="2" id="KW-1185">Reference proteome</keyword>
<reference evidence="1 2" key="1">
    <citation type="journal article" date="2018" name="Environ. Microbiol.">
        <title>Ecological and genomic features of two widespread freshwater picocyanobacteria.</title>
        <authorList>
            <person name="Cabello-Yeves P.J."/>
            <person name="Picazo A."/>
            <person name="Camacho A."/>
            <person name="Callieri C."/>
            <person name="Rosselli R."/>
            <person name="Roda-Garcia J.J."/>
            <person name="Coutinho F.H."/>
            <person name="Rodriguez-Valera F."/>
        </authorList>
    </citation>
    <scope>NUCLEOTIDE SEQUENCE [LARGE SCALE GENOMIC DNA]</scope>
    <source>
        <strain evidence="1 2">Tous</strain>
    </source>
</reference>
<sequence length="179" mass="18609">MQLATTKGCGLAIGAYPHFSYNASGGGGTGELGPGPAGGPRTVSFEPASLLIPPLNWRTTRVLGLPLPPGLEIAIAPEQLAGSIDSATGAVQLHFRARFRFRIAGLYRAPDLLIDTLLSTGAAQGQRHRARGQTLSADGTALLVGVASVPPCGDPWLDRLLGLPDEALAMLRCSFKCEP</sequence>